<gene>
    <name evidence="8" type="ORF">WMY93_016028</name>
</gene>
<feature type="domain" description="AP-5 complex subunit beta-1 N-terminal" evidence="5">
    <location>
        <begin position="24"/>
        <end position="94"/>
    </location>
</feature>
<dbReference type="GO" id="GO:0016197">
    <property type="term" value="P:endosomal transport"/>
    <property type="evidence" value="ECO:0007669"/>
    <property type="project" value="InterPro"/>
</dbReference>
<dbReference type="Pfam" id="PF21589">
    <property type="entry name" value="AP5B1_barrel"/>
    <property type="match status" value="1"/>
</dbReference>
<dbReference type="InterPro" id="IPR038741">
    <property type="entry name" value="AP5B1"/>
</dbReference>
<feature type="domain" description="AP5B1 middle" evidence="6">
    <location>
        <begin position="248"/>
        <end position="615"/>
    </location>
</feature>
<feature type="domain" description="AP-5 complex subunit beta-1 beta-barrel" evidence="7">
    <location>
        <begin position="722"/>
        <end position="791"/>
    </location>
</feature>
<dbReference type="GO" id="GO:0005765">
    <property type="term" value="C:lysosomal membrane"/>
    <property type="evidence" value="ECO:0007669"/>
    <property type="project" value="TreeGrafter"/>
</dbReference>
<proteinExistence type="predicted"/>
<dbReference type="EMBL" id="JBBPFD010000011">
    <property type="protein sequence ID" value="KAK7907416.1"/>
    <property type="molecule type" value="Genomic_DNA"/>
</dbReference>
<dbReference type="Proteomes" id="UP001460270">
    <property type="component" value="Unassembled WGS sequence"/>
</dbReference>
<keyword evidence="3" id="KW-0653">Protein transport</keyword>
<evidence type="ECO:0000256" key="1">
    <source>
        <dbReference type="ARBA" id="ARBA00018167"/>
    </source>
</evidence>
<name>A0AAW0P2P7_9GOBI</name>
<evidence type="ECO:0000256" key="4">
    <source>
        <dbReference type="ARBA" id="ARBA00032431"/>
    </source>
</evidence>
<dbReference type="AlphaFoldDB" id="A0AAW0P2P7"/>
<protein>
    <recommendedName>
        <fullName evidence="1">AP-5 complex subunit beta-1</fullName>
    </recommendedName>
    <alternativeName>
        <fullName evidence="4">Adaptor-related protein complex 5 beta subunit</fullName>
    </alternativeName>
</protein>
<dbReference type="SUPFAM" id="SSF48371">
    <property type="entry name" value="ARM repeat"/>
    <property type="match status" value="1"/>
</dbReference>
<dbReference type="GO" id="GO:0030119">
    <property type="term" value="C:AP-type membrane coat adaptor complex"/>
    <property type="evidence" value="ECO:0007669"/>
    <property type="project" value="TreeGrafter"/>
</dbReference>
<dbReference type="InterPro" id="IPR048980">
    <property type="entry name" value="AP5B1_barrel"/>
</dbReference>
<organism evidence="8 9">
    <name type="scientific">Mugilogobius chulae</name>
    <name type="common">yellowstripe goby</name>
    <dbReference type="NCBI Taxonomy" id="88201"/>
    <lineage>
        <taxon>Eukaryota</taxon>
        <taxon>Metazoa</taxon>
        <taxon>Chordata</taxon>
        <taxon>Craniata</taxon>
        <taxon>Vertebrata</taxon>
        <taxon>Euteleostomi</taxon>
        <taxon>Actinopterygii</taxon>
        <taxon>Neopterygii</taxon>
        <taxon>Teleostei</taxon>
        <taxon>Neoteleostei</taxon>
        <taxon>Acanthomorphata</taxon>
        <taxon>Gobiaria</taxon>
        <taxon>Gobiiformes</taxon>
        <taxon>Gobioidei</taxon>
        <taxon>Gobiidae</taxon>
        <taxon>Gobionellinae</taxon>
        <taxon>Mugilogobius</taxon>
    </lineage>
</organism>
<evidence type="ECO:0000313" key="9">
    <source>
        <dbReference type="Proteomes" id="UP001460270"/>
    </source>
</evidence>
<dbReference type="Pfam" id="PF21588">
    <property type="entry name" value="AP5B1_middle"/>
    <property type="match status" value="1"/>
</dbReference>
<dbReference type="PANTHER" id="PTHR34033">
    <property type="entry name" value="AP-5 COMPLEX SUBUNIT BETA-1"/>
    <property type="match status" value="1"/>
</dbReference>
<dbReference type="GO" id="GO:0015031">
    <property type="term" value="P:protein transport"/>
    <property type="evidence" value="ECO:0007669"/>
    <property type="project" value="UniProtKB-KW"/>
</dbReference>
<dbReference type="InterPro" id="IPR016024">
    <property type="entry name" value="ARM-type_fold"/>
</dbReference>
<evidence type="ECO:0000256" key="2">
    <source>
        <dbReference type="ARBA" id="ARBA00022448"/>
    </source>
</evidence>
<dbReference type="InterPro" id="IPR048979">
    <property type="entry name" value="AP5B1_middle"/>
</dbReference>
<dbReference type="PANTHER" id="PTHR34033:SF1">
    <property type="entry name" value="AP-5 COMPLEX SUBUNIT BETA-1"/>
    <property type="match status" value="1"/>
</dbReference>
<evidence type="ECO:0000259" key="5">
    <source>
        <dbReference type="Pfam" id="PF21587"/>
    </source>
</evidence>
<comment type="caution">
    <text evidence="8">The sequence shown here is derived from an EMBL/GenBank/DDBJ whole genome shotgun (WGS) entry which is preliminary data.</text>
</comment>
<accession>A0AAW0P2P7</accession>
<evidence type="ECO:0000259" key="7">
    <source>
        <dbReference type="Pfam" id="PF21589"/>
    </source>
</evidence>
<evidence type="ECO:0000259" key="6">
    <source>
        <dbReference type="Pfam" id="PF21588"/>
    </source>
</evidence>
<evidence type="ECO:0000313" key="8">
    <source>
        <dbReference type="EMBL" id="KAK7907416.1"/>
    </source>
</evidence>
<evidence type="ECO:0000256" key="3">
    <source>
        <dbReference type="ARBA" id="ARBA00022927"/>
    </source>
</evidence>
<keyword evidence="9" id="KW-1185">Reference proteome</keyword>
<dbReference type="Pfam" id="PF21587">
    <property type="entry name" value="AP5B1_N"/>
    <property type="match status" value="1"/>
</dbReference>
<reference evidence="9" key="1">
    <citation type="submission" date="2024-04" db="EMBL/GenBank/DDBJ databases">
        <title>Salinicola lusitanus LLJ914,a marine bacterium isolated from the Okinawa Trough.</title>
        <authorList>
            <person name="Li J."/>
        </authorList>
    </citation>
    <scope>NUCLEOTIDE SEQUENCE [LARGE SCALE GENOMIC DNA]</scope>
</reference>
<sequence>MGLFCRSPARFLSSSGTTAETVLAELLRELREDRAPAHVKVLLLSPFCEQPLVLCPSHSVGEETSLELMSVYSQCSPKALTLRCHLLLAITSVLVCTDCVRRRSNTAQDFLELLFQIVQDTSELHSDSTSRSLRATACDCLRELEACCPGLLSQHLELLGVLRQRESSRLHQAYSELYTLVMRNGVYQLAQDTGAGPDDLKALLEGDTSVACEVTQDSDLMNTKDFSALSSLVLGPMGAVPTLHTGLDCKELRSVLSSLLEDSYLLTPLAQADLLHKLIELVAMVPGVPPTIFRAQLLRLLGTIEVSLLHTSLLMKSAFTDSLFSAEDEAFLLKRLVVLSQHPLLNTPEKLFYMDCLLHFPENRPIGCGDETLPVLLTPQLATAVVPTVFNDSVTMLTRFNLLSMVYLENGVERMRKGEALPTCMSIWLLCLALWEMGATVKLLLPFLEPPFFFFFILVMQKTMQSHPLGSSAYQLADETQNKLQNSSWTVALLQGFQNTISNVSLTKLTSQELNSHLKIMARVAEEKDIPQHKTLLFLSAVVIASSSSLLGNWRLGNGILAVCRRLLTHPGLDTLLITLADVLQHMATSYRDTDIRDHSRLYYTLLTNLSKEKLAGVLERGTATEGDQVKKRTLSCIVAESEGHASILTIKKVEEAVLKLVELKTTEPQELPEDGKNWLCNSTDAVGAYRAQFDIPDFASEVTLNYQLVHNEKKASHFDHLFSICLHLSLTDEHYEELGDITVPCLFREKSPPIVKLKLKPRHPYPTFLRASAVFTTQDGLTWYSELPEIHISFQQTFCPVPVPPPGVNLHT</sequence>
<keyword evidence="2" id="KW-0813">Transport</keyword>
<dbReference type="InterPro" id="IPR048978">
    <property type="entry name" value="AP5B1_N"/>
</dbReference>